<reference evidence="3" key="2">
    <citation type="submission" date="2019-06" db="EMBL/GenBank/DDBJ databases">
        <title>Genomics analysis of Aphanomyces spp. identifies a new class of oomycete effector associated with host adaptation.</title>
        <authorList>
            <person name="Gaulin E."/>
        </authorList>
    </citation>
    <scope>NUCLEOTIDE SEQUENCE</scope>
    <source>
        <strain evidence="3">CBS 578.67</strain>
    </source>
</reference>
<dbReference type="EMBL" id="CAADRA010006394">
    <property type="protein sequence ID" value="VFT94804.1"/>
    <property type="molecule type" value="Genomic_DNA"/>
</dbReference>
<keyword evidence="2" id="KW-0472">Membrane</keyword>
<dbReference type="AlphaFoldDB" id="A0A485LAU1"/>
<name>A0A485LAU1_9STRA</name>
<feature type="transmembrane region" description="Helical" evidence="2">
    <location>
        <begin position="306"/>
        <end position="328"/>
    </location>
</feature>
<keyword evidence="5" id="KW-1185">Reference proteome</keyword>
<feature type="compositionally biased region" description="Polar residues" evidence="1">
    <location>
        <begin position="1"/>
        <end position="13"/>
    </location>
</feature>
<proteinExistence type="predicted"/>
<accession>A0A485LAU1</accession>
<evidence type="ECO:0000313" key="4">
    <source>
        <dbReference type="EMBL" id="VFT94804.1"/>
    </source>
</evidence>
<feature type="region of interest" description="Disordered" evidence="1">
    <location>
        <begin position="1"/>
        <end position="21"/>
    </location>
</feature>
<dbReference type="EMBL" id="VJMH01006373">
    <property type="protein sequence ID" value="KAF0690549.1"/>
    <property type="molecule type" value="Genomic_DNA"/>
</dbReference>
<sequence length="692" mass="75656">MTSSGAAMSTMVKSTMAIGKRRSRRKLSKALKPSLSIAYLAKWFRVLSNIGAGVGIIATGIIVLLLLYQGMFQSTNLTPQFQSTWDHLDQSSCMLDAAGFASCGAAAVAVTGPVAWTSIGEQLAQDLALLPSSPALFVTTCVTGDVDSDSWVAIVFVVAPTSFPACSPTTVQVIVGMSVLETVATDAFPQGAFLLSTLSDAKPLGRVHFKTTQGSVVTAANSTVKTLVAPHGARTPTTFDQANYVTTLNSLNRFYLMQVWIVVYFVAIDDPSSVGDPGYSVLKTSGLATTVGWRNSHQVNNYPELLAFQIFICFVSLGLLANDGVITLEGLSGLLKNKPVLTYDIMASFERRKLILVSVVGTFLFSPLYADVIRYTYNINGFHYWSLTMMMLGLMVGLSWIAILACLQYVPIPSSWRHRPLRYNAPIFIYTNSLLFVVYEAAQTRGATENDNFWNEGVSVLNLVIQGRNRTAGAYDQSYGTMPVIYLLIPDLLASLVVAWTLSIIAHRVSHGAFFIDTAWTSQNGFMNQLSSPQWVTCLNLDKHNTIAIGTKLYCKPSTMVLMGYCAVHDDTKYALPKDVHLNFSSRESSATESTTGKSDHVSSAPKLVLVNGKIAVQPHLQPQLPKSAHDAVHYQVLSIYMLVPALVPWLRRWCPPRVFGVIHQNRFDLTKSTTTLEPSHPYIYSRGDCCG</sequence>
<feature type="transmembrane region" description="Helical" evidence="2">
    <location>
        <begin position="251"/>
        <end position="268"/>
    </location>
</feature>
<feature type="transmembrane region" description="Helical" evidence="2">
    <location>
        <begin position="382"/>
        <end position="409"/>
    </location>
</feature>
<feature type="transmembrane region" description="Helical" evidence="2">
    <location>
        <begin position="484"/>
        <end position="506"/>
    </location>
</feature>
<feature type="transmembrane region" description="Helical" evidence="2">
    <location>
        <begin position="43"/>
        <end position="68"/>
    </location>
</feature>
<organism evidence="4 5">
    <name type="scientific">Aphanomyces stellatus</name>
    <dbReference type="NCBI Taxonomy" id="120398"/>
    <lineage>
        <taxon>Eukaryota</taxon>
        <taxon>Sar</taxon>
        <taxon>Stramenopiles</taxon>
        <taxon>Oomycota</taxon>
        <taxon>Saprolegniomycetes</taxon>
        <taxon>Saprolegniales</taxon>
        <taxon>Verrucalvaceae</taxon>
        <taxon>Aphanomyces</taxon>
    </lineage>
</organism>
<reference evidence="4 5" key="1">
    <citation type="submission" date="2019-03" db="EMBL/GenBank/DDBJ databases">
        <authorList>
            <person name="Gaulin E."/>
            <person name="Dumas B."/>
        </authorList>
    </citation>
    <scope>NUCLEOTIDE SEQUENCE [LARGE SCALE GENOMIC DNA]</scope>
    <source>
        <strain evidence="4">CBS 568.67</strain>
    </source>
</reference>
<gene>
    <name evidence="4" type="primary">Aste57867_18065</name>
    <name evidence="3" type="ORF">As57867_018003</name>
    <name evidence="4" type="ORF">ASTE57867_18065</name>
</gene>
<keyword evidence="2" id="KW-0812">Transmembrane</keyword>
<feature type="transmembrane region" description="Helical" evidence="2">
    <location>
        <begin position="354"/>
        <end position="370"/>
    </location>
</feature>
<keyword evidence="2" id="KW-1133">Transmembrane helix</keyword>
<evidence type="ECO:0000313" key="5">
    <source>
        <dbReference type="Proteomes" id="UP000332933"/>
    </source>
</evidence>
<dbReference type="Proteomes" id="UP000332933">
    <property type="component" value="Unassembled WGS sequence"/>
</dbReference>
<evidence type="ECO:0000256" key="1">
    <source>
        <dbReference type="SAM" id="MobiDB-lite"/>
    </source>
</evidence>
<evidence type="ECO:0000313" key="3">
    <source>
        <dbReference type="EMBL" id="KAF0690549.1"/>
    </source>
</evidence>
<evidence type="ECO:0000256" key="2">
    <source>
        <dbReference type="SAM" id="Phobius"/>
    </source>
</evidence>
<protein>
    <submittedName>
        <fullName evidence="4">Aste57867_18065 protein</fullName>
    </submittedName>
</protein>